<dbReference type="Pfam" id="PF08058">
    <property type="entry name" value="NPCC"/>
    <property type="match status" value="1"/>
</dbReference>
<feature type="compositionally biased region" description="Polar residues" evidence="1">
    <location>
        <begin position="156"/>
        <end position="180"/>
    </location>
</feature>
<evidence type="ECO:0008006" key="5">
    <source>
        <dbReference type="Google" id="ProtNLM"/>
    </source>
</evidence>
<feature type="compositionally biased region" description="Low complexity" evidence="1">
    <location>
        <begin position="13"/>
        <end position="23"/>
    </location>
</feature>
<protein>
    <recommendedName>
        <fullName evidence="5">Nuclear pore complex component</fullName>
    </recommendedName>
</protein>
<keyword evidence="2" id="KW-0812">Transmembrane</keyword>
<dbReference type="GO" id="GO:0006606">
    <property type="term" value="P:protein import into nucleus"/>
    <property type="evidence" value="ECO:0007669"/>
    <property type="project" value="TreeGrafter"/>
</dbReference>
<reference evidence="3" key="2">
    <citation type="journal article" date="2023" name="IMA Fungus">
        <title>Comparative genomic study of the Penicillium genus elucidates a diverse pangenome and 15 lateral gene transfer events.</title>
        <authorList>
            <person name="Petersen C."/>
            <person name="Sorensen T."/>
            <person name="Nielsen M.R."/>
            <person name="Sondergaard T.E."/>
            <person name="Sorensen J.L."/>
            <person name="Fitzpatrick D.A."/>
            <person name="Frisvad J.C."/>
            <person name="Nielsen K.L."/>
        </authorList>
    </citation>
    <scope>NUCLEOTIDE SEQUENCE</scope>
    <source>
        <strain evidence="3">IBT 26290</strain>
    </source>
</reference>
<proteinExistence type="predicted"/>
<feature type="transmembrane region" description="Helical" evidence="2">
    <location>
        <begin position="58"/>
        <end position="79"/>
    </location>
</feature>
<dbReference type="Proteomes" id="UP001149163">
    <property type="component" value="Unassembled WGS sequence"/>
</dbReference>
<sequence>MAAQSLPSTPRVAPIAAPAATPASEGSGTPGKWRHPQLGEIVRRQNAATFGDKNLRSVIWNGVTLVLTWVFGGTLKSYARRAFENHTIYHHLPFFFLQVFLLFNILLALYPLFKPKDDLSDIPLTPTQRALLGLDPTATPPITPGTTYVTPPRYRLSTSRQASPVSASRQTISPLSSTPAYTDRRVSSGTPFSPASSPLFHKAVANGGRESSRRQSFGSSSPLARSNSLGESTMSSLGPSTPSPLNGKRRSLGLSNKWLYERSRRLSASNGAL</sequence>
<dbReference type="PANTHER" id="PTHR28003">
    <property type="entry name" value="NUCLEOPORIN POM34"/>
    <property type="match status" value="1"/>
</dbReference>
<feature type="region of interest" description="Disordered" evidence="1">
    <location>
        <begin position="133"/>
        <end position="251"/>
    </location>
</feature>
<evidence type="ECO:0000313" key="3">
    <source>
        <dbReference type="EMBL" id="KAJ5177151.1"/>
    </source>
</evidence>
<evidence type="ECO:0000256" key="2">
    <source>
        <dbReference type="SAM" id="Phobius"/>
    </source>
</evidence>
<feature type="compositionally biased region" description="Polar residues" evidence="1">
    <location>
        <begin position="187"/>
        <end position="196"/>
    </location>
</feature>
<evidence type="ECO:0000313" key="4">
    <source>
        <dbReference type="Proteomes" id="UP001149163"/>
    </source>
</evidence>
<reference evidence="3" key="1">
    <citation type="submission" date="2022-11" db="EMBL/GenBank/DDBJ databases">
        <authorList>
            <person name="Petersen C."/>
        </authorList>
    </citation>
    <scope>NUCLEOTIDE SEQUENCE</scope>
    <source>
        <strain evidence="3">IBT 26290</strain>
    </source>
</reference>
<dbReference type="RefSeq" id="XP_056548759.1">
    <property type="nucleotide sequence ID" value="XM_056685153.1"/>
</dbReference>
<feature type="compositionally biased region" description="Polar residues" evidence="1">
    <location>
        <begin position="222"/>
        <end position="244"/>
    </location>
</feature>
<keyword evidence="2" id="KW-0472">Membrane</keyword>
<name>A0A9W9IK38_9EURO</name>
<gene>
    <name evidence="3" type="ORF">N7482_003028</name>
</gene>
<dbReference type="OrthoDB" id="429932at2759"/>
<keyword evidence="2" id="KW-1133">Transmembrane helix</keyword>
<dbReference type="PANTHER" id="PTHR28003:SF1">
    <property type="entry name" value="NUCLEOPORIN POM34"/>
    <property type="match status" value="1"/>
</dbReference>
<dbReference type="GO" id="GO:0070762">
    <property type="term" value="C:nuclear pore transmembrane ring"/>
    <property type="evidence" value="ECO:0007669"/>
    <property type="project" value="TreeGrafter"/>
</dbReference>
<dbReference type="GeneID" id="81424329"/>
<dbReference type="GO" id="GO:0005640">
    <property type="term" value="C:nuclear outer membrane"/>
    <property type="evidence" value="ECO:0007669"/>
    <property type="project" value="TreeGrafter"/>
</dbReference>
<comment type="caution">
    <text evidence="3">The sequence shown here is derived from an EMBL/GenBank/DDBJ whole genome shotgun (WGS) entry which is preliminary data.</text>
</comment>
<evidence type="ECO:0000256" key="1">
    <source>
        <dbReference type="SAM" id="MobiDB-lite"/>
    </source>
</evidence>
<feature type="transmembrane region" description="Helical" evidence="2">
    <location>
        <begin position="91"/>
        <end position="113"/>
    </location>
</feature>
<accession>A0A9W9IK38</accession>
<dbReference type="EMBL" id="JAPQKN010000001">
    <property type="protein sequence ID" value="KAJ5177151.1"/>
    <property type="molecule type" value="Genomic_DNA"/>
</dbReference>
<feature type="region of interest" description="Disordered" evidence="1">
    <location>
        <begin position="1"/>
        <end position="35"/>
    </location>
</feature>
<dbReference type="InterPro" id="IPR012578">
    <property type="entry name" value="Nucl_pore_cmplx"/>
</dbReference>
<dbReference type="GO" id="GO:0030474">
    <property type="term" value="P:spindle pole body duplication"/>
    <property type="evidence" value="ECO:0007669"/>
    <property type="project" value="TreeGrafter"/>
</dbReference>
<keyword evidence="4" id="KW-1185">Reference proteome</keyword>
<organism evidence="3 4">
    <name type="scientific">Penicillium canariense</name>
    <dbReference type="NCBI Taxonomy" id="189055"/>
    <lineage>
        <taxon>Eukaryota</taxon>
        <taxon>Fungi</taxon>
        <taxon>Dikarya</taxon>
        <taxon>Ascomycota</taxon>
        <taxon>Pezizomycotina</taxon>
        <taxon>Eurotiomycetes</taxon>
        <taxon>Eurotiomycetidae</taxon>
        <taxon>Eurotiales</taxon>
        <taxon>Aspergillaceae</taxon>
        <taxon>Penicillium</taxon>
    </lineage>
</organism>
<dbReference type="AlphaFoldDB" id="A0A9W9IK38"/>